<dbReference type="InterPro" id="IPR012340">
    <property type="entry name" value="NA-bd_OB-fold"/>
</dbReference>
<dbReference type="InterPro" id="IPR002059">
    <property type="entry name" value="CSP_DNA-bd"/>
</dbReference>
<feature type="region of interest" description="Disordered" evidence="1">
    <location>
        <begin position="1"/>
        <end position="39"/>
    </location>
</feature>
<evidence type="ECO:0000313" key="4">
    <source>
        <dbReference type="Proteomes" id="UP000594260"/>
    </source>
</evidence>
<dbReference type="AlphaFoldDB" id="A0A7M7KWY6"/>
<reference evidence="3" key="1">
    <citation type="submission" date="2021-01" db="UniProtKB">
        <authorList>
            <consortium name="EnsemblMetazoa"/>
        </authorList>
    </citation>
    <scope>IDENTIFICATION</scope>
</reference>
<dbReference type="OrthoDB" id="203339at2759"/>
<feature type="domain" description="CSD" evidence="2">
    <location>
        <begin position="69"/>
        <end position="137"/>
    </location>
</feature>
<dbReference type="KEGG" id="vde:111254824"/>
<dbReference type="EnsemblMetazoa" id="XM_022816074">
    <property type="protein sequence ID" value="XP_022671809"/>
    <property type="gene ID" value="LOC111254824"/>
</dbReference>
<dbReference type="PROSITE" id="PS51857">
    <property type="entry name" value="CSD_2"/>
    <property type="match status" value="1"/>
</dbReference>
<dbReference type="Gene3D" id="2.40.50.140">
    <property type="entry name" value="Nucleic acid-binding proteins"/>
    <property type="match status" value="1"/>
</dbReference>
<proteinExistence type="predicted"/>
<accession>A0A7M7KWY6</accession>
<dbReference type="SMART" id="SM00357">
    <property type="entry name" value="CSP"/>
    <property type="match status" value="1"/>
</dbReference>
<keyword evidence="4" id="KW-1185">Reference proteome</keyword>
<dbReference type="SUPFAM" id="SSF50249">
    <property type="entry name" value="Nucleic acid-binding proteins"/>
    <property type="match status" value="1"/>
</dbReference>
<dbReference type="PANTHER" id="PTHR46565">
    <property type="entry name" value="COLD SHOCK DOMAIN PROTEIN 2"/>
    <property type="match status" value="1"/>
</dbReference>
<evidence type="ECO:0000259" key="2">
    <source>
        <dbReference type="PROSITE" id="PS51857"/>
    </source>
</evidence>
<organism evidence="3 4">
    <name type="scientific">Varroa destructor</name>
    <name type="common">Honeybee mite</name>
    <dbReference type="NCBI Taxonomy" id="109461"/>
    <lineage>
        <taxon>Eukaryota</taxon>
        <taxon>Metazoa</taxon>
        <taxon>Ecdysozoa</taxon>
        <taxon>Arthropoda</taxon>
        <taxon>Chelicerata</taxon>
        <taxon>Arachnida</taxon>
        <taxon>Acari</taxon>
        <taxon>Parasitiformes</taxon>
        <taxon>Mesostigmata</taxon>
        <taxon>Gamasina</taxon>
        <taxon>Dermanyssoidea</taxon>
        <taxon>Varroidae</taxon>
        <taxon>Varroa</taxon>
    </lineage>
</organism>
<dbReference type="Proteomes" id="UP000594260">
    <property type="component" value="Unplaced"/>
</dbReference>
<dbReference type="InParanoid" id="A0A7M7KWY6"/>
<dbReference type="CDD" id="cd04458">
    <property type="entry name" value="CSP_CDS"/>
    <property type="match status" value="1"/>
</dbReference>
<dbReference type="RefSeq" id="XP_022671809.1">
    <property type="nucleotide sequence ID" value="XM_022816074.1"/>
</dbReference>
<sequence length="236" mass="26558">MSDKEHGGGDALAASCGSKERQDELPEGTTPGKTVQTEEQLDGHVDLSSEERQIKLATEAGRAELIAEKLRGKVRWYNSRLCYGFIERDDTGHELFVHRNSIVMAPEELIFLKPQTPVLFDLWTLSDGRLEAQNVRAANGKPISLRDGKLLPRAACPHDDLYNSFRSQQPFGAYGGGCSGVPQYCLCCSRPLDYIRFRPESAHYMDAIFSDLHDVWEPRSEISSPHDAYIPHHRHH</sequence>
<protein>
    <recommendedName>
        <fullName evidence="2">CSD domain-containing protein</fullName>
    </recommendedName>
</protein>
<evidence type="ECO:0000256" key="1">
    <source>
        <dbReference type="SAM" id="MobiDB-lite"/>
    </source>
</evidence>
<dbReference type="PANTHER" id="PTHR46565:SF20">
    <property type="entry name" value="COLD SHOCK DOMAIN-CONTAINING PROTEIN 4"/>
    <property type="match status" value="1"/>
</dbReference>
<dbReference type="Pfam" id="PF00313">
    <property type="entry name" value="CSD"/>
    <property type="match status" value="1"/>
</dbReference>
<dbReference type="GO" id="GO:0003676">
    <property type="term" value="F:nucleic acid binding"/>
    <property type="evidence" value="ECO:0007669"/>
    <property type="project" value="InterPro"/>
</dbReference>
<name>A0A7M7KWY6_VARDE</name>
<evidence type="ECO:0000313" key="3">
    <source>
        <dbReference type="EnsemblMetazoa" id="XP_022671809"/>
    </source>
</evidence>
<dbReference type="InterPro" id="IPR011129">
    <property type="entry name" value="CSD"/>
</dbReference>
<dbReference type="GeneID" id="111254824"/>